<gene>
    <name evidence="1" type="ORF">GGR23_004239</name>
</gene>
<dbReference type="Proteomes" id="UP000528286">
    <property type="component" value="Unassembled WGS sequence"/>
</dbReference>
<sequence>MTTRLALLHEKLGKLAAEKLELQEELANAPRSASYSSNVAALIGEDTDASTVNGKRARLRELVAEERDVEQAIAIVERRRAERISPASVSACNAARPEYGKRVAAFIEALKAAKAAYDTLDEVPDALEREGAQIGYLQPVRVPFFAGNDNAMTRLIAEAKEAGHVG</sequence>
<protein>
    <submittedName>
        <fullName evidence="1">Vacuolar-type H+-ATPase subunit I/STV1</fullName>
    </submittedName>
</protein>
<evidence type="ECO:0000313" key="2">
    <source>
        <dbReference type="Proteomes" id="UP000528286"/>
    </source>
</evidence>
<dbReference type="EMBL" id="JACIEZ010000013">
    <property type="protein sequence ID" value="MBB4067012.1"/>
    <property type="molecule type" value="Genomic_DNA"/>
</dbReference>
<keyword evidence="2" id="KW-1185">Reference proteome</keyword>
<reference evidence="1 2" key="1">
    <citation type="submission" date="2020-08" db="EMBL/GenBank/DDBJ databases">
        <title>Genomic Encyclopedia of Type Strains, Phase IV (KMG-IV): sequencing the most valuable type-strain genomes for metagenomic binning, comparative biology and taxonomic classification.</title>
        <authorList>
            <person name="Goeker M."/>
        </authorList>
    </citation>
    <scope>NUCLEOTIDE SEQUENCE [LARGE SCALE GENOMIC DNA]</scope>
    <source>
        <strain evidence="1 2">DSM 29853</strain>
    </source>
</reference>
<name>A0A7W6NN52_9HYPH</name>
<evidence type="ECO:0000313" key="1">
    <source>
        <dbReference type="EMBL" id="MBB4067012.1"/>
    </source>
</evidence>
<proteinExistence type="predicted"/>
<comment type="caution">
    <text evidence="1">The sequence shown here is derived from an EMBL/GenBank/DDBJ whole genome shotgun (WGS) entry which is preliminary data.</text>
</comment>
<dbReference type="AlphaFoldDB" id="A0A7W6NN52"/>
<organism evidence="1 2">
    <name type="scientific">Gellertiella hungarica</name>
    <dbReference type="NCBI Taxonomy" id="1572859"/>
    <lineage>
        <taxon>Bacteria</taxon>
        <taxon>Pseudomonadati</taxon>
        <taxon>Pseudomonadota</taxon>
        <taxon>Alphaproteobacteria</taxon>
        <taxon>Hyphomicrobiales</taxon>
        <taxon>Rhizobiaceae</taxon>
        <taxon>Gellertiella</taxon>
    </lineage>
</organism>
<accession>A0A7W6NN52</accession>